<keyword evidence="9" id="KW-0539">Nucleus</keyword>
<dbReference type="Gene3D" id="3.10.20.90">
    <property type="entry name" value="Phosphatidylinositol 3-kinase Catalytic Subunit, Chain A, domain 1"/>
    <property type="match status" value="1"/>
</dbReference>
<feature type="domain" description="USP" evidence="11">
    <location>
        <begin position="96"/>
        <end position="425"/>
    </location>
</feature>
<evidence type="ECO:0000256" key="1">
    <source>
        <dbReference type="ARBA" id="ARBA00000707"/>
    </source>
</evidence>
<evidence type="ECO:0000256" key="8">
    <source>
        <dbReference type="ARBA" id="ARBA00022807"/>
    </source>
</evidence>
<dbReference type="SUPFAM" id="SSF54236">
    <property type="entry name" value="Ubiquitin-like"/>
    <property type="match status" value="1"/>
</dbReference>
<dbReference type="EC" id="3.4.19.12" evidence="4"/>
<comment type="subcellular location">
    <subcellularLocation>
        <location evidence="2">Nucleus</location>
    </subcellularLocation>
</comment>
<dbReference type="PROSITE" id="PS00973">
    <property type="entry name" value="USP_2"/>
    <property type="match status" value="1"/>
</dbReference>
<dbReference type="InterPro" id="IPR029071">
    <property type="entry name" value="Ubiquitin-like_domsf"/>
</dbReference>
<evidence type="ECO:0000256" key="3">
    <source>
        <dbReference type="ARBA" id="ARBA00009085"/>
    </source>
</evidence>
<protein>
    <recommendedName>
        <fullName evidence="4">ubiquitinyl hydrolase 1</fullName>
        <ecNumber evidence="4">3.4.19.12</ecNumber>
    </recommendedName>
</protein>
<dbReference type="GO" id="GO:0016579">
    <property type="term" value="P:protein deubiquitination"/>
    <property type="evidence" value="ECO:0007669"/>
    <property type="project" value="InterPro"/>
</dbReference>
<evidence type="ECO:0000256" key="5">
    <source>
        <dbReference type="ARBA" id="ARBA00022670"/>
    </source>
</evidence>
<evidence type="ECO:0000256" key="7">
    <source>
        <dbReference type="ARBA" id="ARBA00022801"/>
    </source>
</evidence>
<comment type="catalytic activity">
    <reaction evidence="1">
        <text>Thiol-dependent hydrolysis of ester, thioester, amide, peptide and isopeptide bonds formed by the C-terminal Gly of ubiquitin (a 76-residue protein attached to proteins as an intracellular targeting signal).</text>
        <dbReference type="EC" id="3.4.19.12"/>
    </reaction>
</comment>
<evidence type="ECO:0000256" key="4">
    <source>
        <dbReference type="ARBA" id="ARBA00012759"/>
    </source>
</evidence>
<dbReference type="GO" id="GO:0006508">
    <property type="term" value="P:proteolysis"/>
    <property type="evidence" value="ECO:0007669"/>
    <property type="project" value="UniProtKB-KW"/>
</dbReference>
<reference evidence="12" key="1">
    <citation type="submission" date="2020-04" db="EMBL/GenBank/DDBJ databases">
        <authorList>
            <person name="Neveu A P."/>
        </authorList>
    </citation>
    <scope>NUCLEOTIDE SEQUENCE</scope>
    <source>
        <tissue evidence="12">Whole embryo</tissue>
    </source>
</reference>
<dbReference type="InterPro" id="IPR050164">
    <property type="entry name" value="Peptidase_C19"/>
</dbReference>
<dbReference type="GO" id="GO:0004197">
    <property type="term" value="F:cysteine-type endopeptidase activity"/>
    <property type="evidence" value="ECO:0007669"/>
    <property type="project" value="InterPro"/>
</dbReference>
<dbReference type="InterPro" id="IPR028889">
    <property type="entry name" value="USP"/>
</dbReference>
<keyword evidence="8" id="KW-0788">Thiol protease</keyword>
<dbReference type="Gene3D" id="3.90.70.10">
    <property type="entry name" value="Cysteine proteinases"/>
    <property type="match status" value="1"/>
</dbReference>
<dbReference type="SUPFAM" id="SSF54001">
    <property type="entry name" value="Cysteine proteinases"/>
    <property type="match status" value="1"/>
</dbReference>
<evidence type="ECO:0000256" key="2">
    <source>
        <dbReference type="ARBA" id="ARBA00004123"/>
    </source>
</evidence>
<name>A0A6F9DVU1_9ASCI</name>
<dbReference type="PROSITE" id="PS50235">
    <property type="entry name" value="USP_3"/>
    <property type="match status" value="1"/>
</dbReference>
<dbReference type="AlphaFoldDB" id="A0A6F9DVU1"/>
<dbReference type="InterPro" id="IPR033841">
    <property type="entry name" value="Pep_USP48"/>
</dbReference>
<accession>A0A6F9DVU1</accession>
<proteinExistence type="evidence at transcript level"/>
<keyword evidence="7 12" id="KW-0378">Hydrolase</keyword>
<evidence type="ECO:0000259" key="10">
    <source>
        <dbReference type="PROSITE" id="PS50053"/>
    </source>
</evidence>
<dbReference type="InterPro" id="IPR018200">
    <property type="entry name" value="USP_CS"/>
</dbReference>
<keyword evidence="6" id="KW-0833">Ubl conjugation pathway</keyword>
<gene>
    <name evidence="12" type="primary">Usp48-001</name>
</gene>
<dbReference type="PROSITE" id="PS50053">
    <property type="entry name" value="UBIQUITIN_2"/>
    <property type="match status" value="1"/>
</dbReference>
<sequence>MGKKGSAAKSTEAQFWQWTEAKDLTQITEDNILTSYRLKTPSCQNPKKNCQGNPKCLHALGQSYWTNSNISLINEQEVAKVQKEIEAEQRKPGDLVGLKNLGATCYVNTYLQLWLHNVNFRNAIYSLNESDCDITGNYQQVVCGQLQLVFGLLGGSICKSIDPSSFIQSLGLPTDLQQDAQEFSKLFMGVLETNSTLSSVIQHQFCGEYEYQTKCLSCQTITSRPSRFYELDLNIQGHKELKECIMEFLKKEMLCGENQYHCDACTCKRDAVRQIFLKKLPQTLSLQLLRFVYDKSSQQRHKIVTSLTFPDTLDFSSILNGNENMSNLEQRELQYQLSAVLIHRGPSASSGHYIAHIKDTANENWYKFNDESVVKMKTGTKLDLDANKGEENLWSEAYGPLPKKQRLSKGHHSSKDVYMLVYVQTSSLLPSNRCVAIPERIKHMVDEHNIQFQQQATVRLTAVHEDQLKALNYRKSMLNFVKTLETESDDHEWIHVSQLKYYLNPNRPHKGLLKNANSLICCHGNLHVDKVPTMKYIPKQAADILFAECNDLPRFKLNVCKPCVENRCLLLRKKRQLVSDSEVIGQFIKNLGIQSDTKNCFYVGKVSLRKWKSMALKNIRLQHATKMSDIPDVNGSASENSDSDEFVFNSDILCLHGSLSTLAASYQLVPEYVWKILSTYFPDCHQIKGDSDSCASCIKESQLEEEKLLAIKKLSQEQKSDLHQLFLNKNRPQINAFLSNSSDESCQTIYVLSANALEEWREFVRQPTRHEPISKMSNVEFLCQHFRLLYNPLDMVNCFPSNEANMPQLVLVWSEEWKKVKKHFVIDYAIKLSKPSMMECSVMLHKIDDPAVNNVQNKELQKQNPTAEMSVLIQSNVSQKCKKKVCNAAESHKTYDKSQILYSPELCAECINDLANKQKQLLYEYNNADVYIQKVSGIQTEETNSGTSFTCESAEGKPSRRARRCTRGEKKLSDISSSMTLRDLKLKIMSFYSVPPFDQNLWFNGKLLSDDTASLGSLFIYPNCTITLIEDEPNPDNLPVILESVKNVEPERGFKGTGLMGFQ</sequence>
<dbReference type="GO" id="GO:0005634">
    <property type="term" value="C:nucleus"/>
    <property type="evidence" value="ECO:0007669"/>
    <property type="project" value="UniProtKB-SubCell"/>
</dbReference>
<evidence type="ECO:0000256" key="6">
    <source>
        <dbReference type="ARBA" id="ARBA00022786"/>
    </source>
</evidence>
<dbReference type="InterPro" id="IPR044743">
    <property type="entry name" value="Ubl_USP48"/>
</dbReference>
<dbReference type="CDD" id="cd02668">
    <property type="entry name" value="Peptidase_C19L"/>
    <property type="match status" value="1"/>
</dbReference>
<dbReference type="InterPro" id="IPR000626">
    <property type="entry name" value="Ubiquitin-like_dom"/>
</dbReference>
<keyword evidence="5" id="KW-0645">Protease</keyword>
<dbReference type="InterPro" id="IPR001394">
    <property type="entry name" value="Peptidase_C19_UCH"/>
</dbReference>
<dbReference type="GO" id="GO:0004843">
    <property type="term" value="F:cysteine-type deubiquitinase activity"/>
    <property type="evidence" value="ECO:0007669"/>
    <property type="project" value="UniProtKB-EC"/>
</dbReference>
<dbReference type="Pfam" id="PF00443">
    <property type="entry name" value="UCH"/>
    <property type="match status" value="1"/>
</dbReference>
<organism evidence="12">
    <name type="scientific">Phallusia mammillata</name>
    <dbReference type="NCBI Taxonomy" id="59560"/>
    <lineage>
        <taxon>Eukaryota</taxon>
        <taxon>Metazoa</taxon>
        <taxon>Chordata</taxon>
        <taxon>Tunicata</taxon>
        <taxon>Ascidiacea</taxon>
        <taxon>Phlebobranchia</taxon>
        <taxon>Ascidiidae</taxon>
        <taxon>Phallusia</taxon>
    </lineage>
</organism>
<feature type="domain" description="Ubiquitin-like" evidence="10">
    <location>
        <begin position="974"/>
        <end position="1035"/>
    </location>
</feature>
<dbReference type="CDD" id="cd01795">
    <property type="entry name" value="Ubl_USP48"/>
    <property type="match status" value="1"/>
</dbReference>
<evidence type="ECO:0000259" key="11">
    <source>
        <dbReference type="PROSITE" id="PS50235"/>
    </source>
</evidence>
<dbReference type="EMBL" id="LR791702">
    <property type="protein sequence ID" value="CAB3267564.1"/>
    <property type="molecule type" value="mRNA"/>
</dbReference>
<dbReference type="InterPro" id="IPR038765">
    <property type="entry name" value="Papain-like_cys_pep_sf"/>
</dbReference>
<evidence type="ECO:0000313" key="12">
    <source>
        <dbReference type="EMBL" id="CAB3267564.1"/>
    </source>
</evidence>
<evidence type="ECO:0000256" key="9">
    <source>
        <dbReference type="ARBA" id="ARBA00023242"/>
    </source>
</evidence>
<dbReference type="PANTHER" id="PTHR24006:SF722">
    <property type="entry name" value="UBIQUITIN CARBOXYL-TERMINAL HYDROLASE 48"/>
    <property type="match status" value="1"/>
</dbReference>
<dbReference type="GO" id="GO:0005829">
    <property type="term" value="C:cytosol"/>
    <property type="evidence" value="ECO:0007669"/>
    <property type="project" value="TreeGrafter"/>
</dbReference>
<comment type="similarity">
    <text evidence="3">Belongs to the peptidase C19 family.</text>
</comment>
<dbReference type="PANTHER" id="PTHR24006">
    <property type="entry name" value="UBIQUITIN CARBOXYL-TERMINAL HYDROLASE"/>
    <property type="match status" value="1"/>
</dbReference>